<dbReference type="InterPro" id="IPR009507">
    <property type="entry name" value="UPF0435"/>
</dbReference>
<name>A0A2N5MC21_9BACI</name>
<dbReference type="RefSeq" id="WP_101639693.1">
    <property type="nucleotide sequence ID" value="NZ_PGUY01000001.1"/>
</dbReference>
<reference evidence="2 3" key="1">
    <citation type="submission" date="2017-11" db="EMBL/GenBank/DDBJ databases">
        <title>Comparitive Functional Genomics of Dry Heat Resistant strains isolated from the Viking Spacecraft.</title>
        <authorList>
            <person name="Seuylemezian A."/>
            <person name="Cooper K."/>
            <person name="Vaishampayan P."/>
        </authorList>
    </citation>
    <scope>NUCLEOTIDE SEQUENCE [LARGE SCALE GENOMIC DNA]</scope>
    <source>
        <strain evidence="2 3">V1-29</strain>
    </source>
</reference>
<comment type="similarity">
    <text evidence="1">Belongs to the UPF0435 family.</text>
</comment>
<evidence type="ECO:0000313" key="3">
    <source>
        <dbReference type="Proteomes" id="UP000234748"/>
    </source>
</evidence>
<gene>
    <name evidence="2" type="ORF">CUU66_00330</name>
</gene>
<accession>A0A2N5MC21</accession>
<dbReference type="Proteomes" id="UP000234748">
    <property type="component" value="Unassembled WGS sequence"/>
</dbReference>
<evidence type="ECO:0000313" key="2">
    <source>
        <dbReference type="EMBL" id="PLT31912.1"/>
    </source>
</evidence>
<dbReference type="Pfam" id="PF06569">
    <property type="entry name" value="DUF1128"/>
    <property type="match status" value="1"/>
</dbReference>
<dbReference type="HAMAP" id="MF_00829">
    <property type="entry name" value="UPF0435"/>
    <property type="match status" value="1"/>
</dbReference>
<dbReference type="OrthoDB" id="2361695at2"/>
<sequence>MDLSQNTPANAEFMVQKISEKLRIMNIGAVKASHFNQEMYEELRDIYDMVMKKSNFTPRELEAIAEELGSLRNV</sequence>
<keyword evidence="3" id="KW-1185">Reference proteome</keyword>
<dbReference type="EMBL" id="PGUY01000001">
    <property type="protein sequence ID" value="PLT31912.1"/>
    <property type="molecule type" value="Genomic_DNA"/>
</dbReference>
<evidence type="ECO:0000256" key="1">
    <source>
        <dbReference type="HAMAP-Rule" id="MF_00829"/>
    </source>
</evidence>
<comment type="caution">
    <text evidence="2">The sequence shown here is derived from an EMBL/GenBank/DDBJ whole genome shotgun (WGS) entry which is preliminary data.</text>
</comment>
<proteinExistence type="inferred from homology"/>
<dbReference type="AlphaFoldDB" id="A0A2N5MC21"/>
<organism evidence="2 3">
    <name type="scientific">Peribacillus deserti</name>
    <dbReference type="NCBI Taxonomy" id="673318"/>
    <lineage>
        <taxon>Bacteria</taxon>
        <taxon>Bacillati</taxon>
        <taxon>Bacillota</taxon>
        <taxon>Bacilli</taxon>
        <taxon>Bacillales</taxon>
        <taxon>Bacillaceae</taxon>
        <taxon>Peribacillus</taxon>
    </lineage>
</organism>
<protein>
    <recommendedName>
        <fullName evidence="1">UPF0435 protein CUU66_00330</fullName>
    </recommendedName>
</protein>